<comment type="caution">
    <text evidence="1">The sequence shown here is derived from an EMBL/GenBank/DDBJ whole genome shotgun (WGS) entry which is preliminary data.</text>
</comment>
<protein>
    <submittedName>
        <fullName evidence="1">Uncharacterized protein</fullName>
    </submittedName>
</protein>
<evidence type="ECO:0000313" key="2">
    <source>
        <dbReference type="Proteomes" id="UP001528823"/>
    </source>
</evidence>
<dbReference type="EMBL" id="JAPMOU010000047">
    <property type="protein sequence ID" value="MDE1464979.1"/>
    <property type="molecule type" value="Genomic_DNA"/>
</dbReference>
<dbReference type="RefSeq" id="WP_274691289.1">
    <property type="nucleotide sequence ID" value="NZ_JAPMOU010000047.1"/>
</dbReference>
<name>A0ABT5UF18_9GAMM</name>
<proteinExistence type="predicted"/>
<reference evidence="1 2" key="1">
    <citation type="submission" date="2022-11" db="EMBL/GenBank/DDBJ databases">
        <title>Spartinivicinus poritis sp. nov., isolated from scleractinian coral Porites lutea.</title>
        <authorList>
            <person name="Zhang G."/>
            <person name="Cai L."/>
            <person name="Wei Q."/>
        </authorList>
    </citation>
    <scope>NUCLEOTIDE SEQUENCE [LARGE SCALE GENOMIC DNA]</scope>
    <source>
        <strain evidence="1 2">A2-2</strain>
    </source>
</reference>
<organism evidence="1 2">
    <name type="scientific">Spartinivicinus poritis</name>
    <dbReference type="NCBI Taxonomy" id="2994640"/>
    <lineage>
        <taxon>Bacteria</taxon>
        <taxon>Pseudomonadati</taxon>
        <taxon>Pseudomonadota</taxon>
        <taxon>Gammaproteobacteria</taxon>
        <taxon>Oceanospirillales</taxon>
        <taxon>Zooshikellaceae</taxon>
        <taxon>Spartinivicinus</taxon>
    </lineage>
</organism>
<dbReference type="Proteomes" id="UP001528823">
    <property type="component" value="Unassembled WGS sequence"/>
</dbReference>
<keyword evidence="2" id="KW-1185">Reference proteome</keyword>
<evidence type="ECO:0000313" key="1">
    <source>
        <dbReference type="EMBL" id="MDE1464979.1"/>
    </source>
</evidence>
<sequence>MINIIDSFKKGLQLNEKDYHNFAYFLVNRLEEEIDVELKCEIDSIGDDFSSLRVFANQNKKILGSIDITVTVNMVITVEDELIKGYADIMLYSRPRRLQIFNSKGDYISYTCNEKEGFIWRKIGWAIDEYGDYDNFLESDS</sequence>
<gene>
    <name evidence="1" type="ORF">ORQ98_23730</name>
</gene>
<accession>A0ABT5UF18</accession>